<sequence>MSFHMTAVPSAAPTYQSSPSLSPSPTGSPPLYESPTAGTPSTTMSMWNQPLPSSASSLLDPPLIQASASYSRMPPQQLPFTPSAEDTIAGMMAQQSMSTVEMR</sequence>
<feature type="region of interest" description="Disordered" evidence="1">
    <location>
        <begin position="1"/>
        <end position="60"/>
    </location>
</feature>
<feature type="compositionally biased region" description="Low complexity" evidence="1">
    <location>
        <begin position="50"/>
        <end position="60"/>
    </location>
</feature>
<dbReference type="EMBL" id="JAAAHY010001774">
    <property type="protein sequence ID" value="KAF9946846.1"/>
    <property type="molecule type" value="Genomic_DNA"/>
</dbReference>
<name>A0A9P6LVL5_MORAP</name>
<keyword evidence="3" id="KW-1185">Reference proteome</keyword>
<organism evidence="2 3">
    <name type="scientific">Mortierella alpina</name>
    <name type="common">Oleaginous fungus</name>
    <name type="synonym">Mortierella renispora</name>
    <dbReference type="NCBI Taxonomy" id="64518"/>
    <lineage>
        <taxon>Eukaryota</taxon>
        <taxon>Fungi</taxon>
        <taxon>Fungi incertae sedis</taxon>
        <taxon>Mucoromycota</taxon>
        <taxon>Mortierellomycotina</taxon>
        <taxon>Mortierellomycetes</taxon>
        <taxon>Mortierellales</taxon>
        <taxon>Mortierellaceae</taxon>
        <taxon>Mortierella</taxon>
    </lineage>
</organism>
<gene>
    <name evidence="2" type="ORF">BGZ70_002998</name>
</gene>
<feature type="non-terminal residue" evidence="2">
    <location>
        <position position="103"/>
    </location>
</feature>
<dbReference type="Proteomes" id="UP000738359">
    <property type="component" value="Unassembled WGS sequence"/>
</dbReference>
<reference evidence="2" key="1">
    <citation type="journal article" date="2020" name="Fungal Divers.">
        <title>Resolving the Mortierellaceae phylogeny through synthesis of multi-gene phylogenetics and phylogenomics.</title>
        <authorList>
            <person name="Vandepol N."/>
            <person name="Liber J."/>
            <person name="Desiro A."/>
            <person name="Na H."/>
            <person name="Kennedy M."/>
            <person name="Barry K."/>
            <person name="Grigoriev I.V."/>
            <person name="Miller A.N."/>
            <person name="O'Donnell K."/>
            <person name="Stajich J.E."/>
            <person name="Bonito G."/>
        </authorList>
    </citation>
    <scope>NUCLEOTIDE SEQUENCE</scope>
    <source>
        <strain evidence="2">CK1249</strain>
    </source>
</reference>
<accession>A0A9P6LVL5</accession>
<comment type="caution">
    <text evidence="2">The sequence shown here is derived from an EMBL/GenBank/DDBJ whole genome shotgun (WGS) entry which is preliminary data.</text>
</comment>
<proteinExistence type="predicted"/>
<feature type="compositionally biased region" description="Polar residues" evidence="1">
    <location>
        <begin position="36"/>
        <end position="48"/>
    </location>
</feature>
<dbReference type="AlphaFoldDB" id="A0A9P6LVL5"/>
<evidence type="ECO:0000313" key="3">
    <source>
        <dbReference type="Proteomes" id="UP000738359"/>
    </source>
</evidence>
<protein>
    <submittedName>
        <fullName evidence="2">Uncharacterized protein</fullName>
    </submittedName>
</protein>
<evidence type="ECO:0000313" key="2">
    <source>
        <dbReference type="EMBL" id="KAF9946846.1"/>
    </source>
</evidence>
<evidence type="ECO:0000256" key="1">
    <source>
        <dbReference type="SAM" id="MobiDB-lite"/>
    </source>
</evidence>
<feature type="compositionally biased region" description="Low complexity" evidence="1">
    <location>
        <begin position="13"/>
        <end position="31"/>
    </location>
</feature>